<proteinExistence type="predicted"/>
<evidence type="ECO:0000313" key="3">
    <source>
        <dbReference type="Proteomes" id="UP000218767"/>
    </source>
</evidence>
<dbReference type="Pfam" id="PF02515">
    <property type="entry name" value="CoA_transf_3"/>
    <property type="match status" value="1"/>
</dbReference>
<dbReference type="InterPro" id="IPR023606">
    <property type="entry name" value="CoA-Trfase_III_dom_1_sf"/>
</dbReference>
<keyword evidence="1" id="KW-0808">Transferase</keyword>
<dbReference type="GO" id="GO:0008410">
    <property type="term" value="F:CoA-transferase activity"/>
    <property type="evidence" value="ECO:0007669"/>
    <property type="project" value="TreeGrafter"/>
</dbReference>
<dbReference type="Gene3D" id="3.40.50.10540">
    <property type="entry name" value="Crotonobetainyl-coa:carnitine coa-transferase, domain 1"/>
    <property type="match status" value="1"/>
</dbReference>
<accession>A0A2A4X5M6</accession>
<organism evidence="2 3">
    <name type="scientific">SAR86 cluster bacterium</name>
    <dbReference type="NCBI Taxonomy" id="2030880"/>
    <lineage>
        <taxon>Bacteria</taxon>
        <taxon>Pseudomonadati</taxon>
        <taxon>Pseudomonadota</taxon>
        <taxon>Gammaproteobacteria</taxon>
        <taxon>SAR86 cluster</taxon>
    </lineage>
</organism>
<reference evidence="3" key="1">
    <citation type="submission" date="2017-08" db="EMBL/GenBank/DDBJ databases">
        <title>A dynamic microbial community with high functional redundancy inhabits the cold, oxic subseafloor aquifer.</title>
        <authorList>
            <person name="Tully B.J."/>
            <person name="Wheat C.G."/>
            <person name="Glazer B.T."/>
            <person name="Huber J.A."/>
        </authorList>
    </citation>
    <scope>NUCLEOTIDE SEQUENCE [LARGE SCALE GENOMIC DNA]</scope>
</reference>
<dbReference type="InterPro" id="IPR044855">
    <property type="entry name" value="CoA-Trfase_III_dom3_sf"/>
</dbReference>
<dbReference type="SUPFAM" id="SSF89796">
    <property type="entry name" value="CoA-transferase family III (CaiB/BaiF)"/>
    <property type="match status" value="1"/>
</dbReference>
<dbReference type="Gene3D" id="3.30.1540.10">
    <property type="entry name" value="formyl-coa transferase, domain 3"/>
    <property type="match status" value="1"/>
</dbReference>
<dbReference type="Proteomes" id="UP000218767">
    <property type="component" value="Unassembled WGS sequence"/>
</dbReference>
<protein>
    <submittedName>
        <fullName evidence="2">Carnitine dehydratase</fullName>
    </submittedName>
</protein>
<dbReference type="InterPro" id="IPR003673">
    <property type="entry name" value="CoA-Trfase_fam_III"/>
</dbReference>
<dbReference type="PANTHER" id="PTHR48207:SF3">
    <property type="entry name" value="SUCCINATE--HYDROXYMETHYLGLUTARATE COA-TRANSFERASE"/>
    <property type="match status" value="1"/>
</dbReference>
<dbReference type="AlphaFoldDB" id="A0A2A4X5M6"/>
<dbReference type="PANTHER" id="PTHR48207">
    <property type="entry name" value="SUCCINATE--HYDROXYMETHYLGLUTARATE COA-TRANSFERASE"/>
    <property type="match status" value="1"/>
</dbReference>
<name>A0A2A4X5M6_9GAMM</name>
<sequence>MSKNKPLDGYKVVDFSAVFAGPICSRFLRDCGAEVIKVESPGVGDITRGVDGITPVFAHFNAGKRSIAVDLKQPAGQSLVKQLISDADIVLENFRPGIMAKFGLDFESLQSKNPELVYCSISGFGQSGPYVNRAAYAPIVHAASGFDSVHAQAQQGPNEDKLMRPSNWEIMVADILTGSYAFGAIQTALLGRERGGGGSYIDVSMMESMMTLIPAHIQSAQMGQPALIGRFFPAKVKDGFVMVCVVSDKNLECLAAALGRPDLLVDPRFVRGPRTENFYLLAEEVERWSVSLSARECEAALNRAGVPCSLYQQVDDLFAHPQVVERNSFSSIFDDVLGDFLIQNMPFKLSGMDNVTASWAAKLGEHTNEILSERLKLKPAEIESLRASSVVS</sequence>
<evidence type="ECO:0000256" key="1">
    <source>
        <dbReference type="ARBA" id="ARBA00022679"/>
    </source>
</evidence>
<dbReference type="InterPro" id="IPR050483">
    <property type="entry name" value="CoA-transferase_III_domain"/>
</dbReference>
<evidence type="ECO:0000313" key="2">
    <source>
        <dbReference type="EMBL" id="PCI77347.1"/>
    </source>
</evidence>
<gene>
    <name evidence="2" type="ORF">COB20_08330</name>
</gene>
<dbReference type="EMBL" id="NVUL01000046">
    <property type="protein sequence ID" value="PCI77347.1"/>
    <property type="molecule type" value="Genomic_DNA"/>
</dbReference>
<comment type="caution">
    <text evidence="2">The sequence shown here is derived from an EMBL/GenBank/DDBJ whole genome shotgun (WGS) entry which is preliminary data.</text>
</comment>